<evidence type="ECO:0000256" key="4">
    <source>
        <dbReference type="ARBA" id="ARBA00022840"/>
    </source>
</evidence>
<evidence type="ECO:0000256" key="6">
    <source>
        <dbReference type="ARBA" id="ARBA00023136"/>
    </source>
</evidence>
<evidence type="ECO:0000259" key="9">
    <source>
        <dbReference type="PROSITE" id="PS50893"/>
    </source>
</evidence>
<feature type="region of interest" description="Disordered" evidence="7">
    <location>
        <begin position="555"/>
        <end position="581"/>
    </location>
</feature>
<dbReference type="Proteomes" id="UP001596189">
    <property type="component" value="Unassembled WGS sequence"/>
</dbReference>
<feature type="domain" description="ABC transmembrane type-1" evidence="10">
    <location>
        <begin position="19"/>
        <end position="271"/>
    </location>
</feature>
<feature type="transmembrane region" description="Helical" evidence="8">
    <location>
        <begin position="137"/>
        <end position="155"/>
    </location>
</feature>
<feature type="domain" description="ABC transporter" evidence="9">
    <location>
        <begin position="342"/>
        <end position="574"/>
    </location>
</feature>
<feature type="transmembrane region" description="Helical" evidence="8">
    <location>
        <begin position="161"/>
        <end position="180"/>
    </location>
</feature>
<keyword evidence="12" id="KW-1185">Reference proteome</keyword>
<keyword evidence="6 8" id="KW-0472">Membrane</keyword>
<feature type="region of interest" description="Disordered" evidence="7">
    <location>
        <begin position="314"/>
        <end position="338"/>
    </location>
</feature>
<reference evidence="12" key="1">
    <citation type="journal article" date="2019" name="Int. J. Syst. Evol. Microbiol.">
        <title>The Global Catalogue of Microorganisms (GCM) 10K type strain sequencing project: providing services to taxonomists for standard genome sequencing and annotation.</title>
        <authorList>
            <consortium name="The Broad Institute Genomics Platform"/>
            <consortium name="The Broad Institute Genome Sequencing Center for Infectious Disease"/>
            <person name="Wu L."/>
            <person name="Ma J."/>
        </authorList>
    </citation>
    <scope>NUCLEOTIDE SEQUENCE [LARGE SCALE GENOMIC DNA]</scope>
    <source>
        <strain evidence="12">KACC 14249</strain>
    </source>
</reference>
<comment type="caution">
    <text evidence="11">The sequence shown here is derived from an EMBL/GenBank/DDBJ whole genome shotgun (WGS) entry which is preliminary data.</text>
</comment>
<accession>A0ABW1JDA5</accession>
<organism evidence="11 12">
    <name type="scientific">Angustibacter luteus</name>
    <dbReference type="NCBI Taxonomy" id="658456"/>
    <lineage>
        <taxon>Bacteria</taxon>
        <taxon>Bacillati</taxon>
        <taxon>Actinomycetota</taxon>
        <taxon>Actinomycetes</taxon>
        <taxon>Kineosporiales</taxon>
        <taxon>Kineosporiaceae</taxon>
    </lineage>
</organism>
<dbReference type="Gene3D" id="3.40.50.300">
    <property type="entry name" value="P-loop containing nucleotide triphosphate hydrolases"/>
    <property type="match status" value="1"/>
</dbReference>
<protein>
    <submittedName>
        <fullName evidence="11">Thiol reductant ABC exporter subunit CydC</fullName>
    </submittedName>
</protein>
<dbReference type="SUPFAM" id="SSF52540">
    <property type="entry name" value="P-loop containing nucleoside triphosphate hydrolases"/>
    <property type="match status" value="1"/>
</dbReference>
<dbReference type="InterPro" id="IPR003439">
    <property type="entry name" value="ABC_transporter-like_ATP-bd"/>
</dbReference>
<dbReference type="InterPro" id="IPR027417">
    <property type="entry name" value="P-loop_NTPase"/>
</dbReference>
<dbReference type="Gene3D" id="1.20.1560.10">
    <property type="entry name" value="ABC transporter type 1, transmembrane domain"/>
    <property type="match status" value="1"/>
</dbReference>
<dbReference type="InterPro" id="IPR003593">
    <property type="entry name" value="AAA+_ATPase"/>
</dbReference>
<dbReference type="InterPro" id="IPR039421">
    <property type="entry name" value="Type_1_exporter"/>
</dbReference>
<dbReference type="InterPro" id="IPR017871">
    <property type="entry name" value="ABC_transporter-like_CS"/>
</dbReference>
<evidence type="ECO:0000313" key="12">
    <source>
        <dbReference type="Proteomes" id="UP001596189"/>
    </source>
</evidence>
<feature type="compositionally biased region" description="Basic and acidic residues" evidence="7">
    <location>
        <begin position="555"/>
        <end position="572"/>
    </location>
</feature>
<dbReference type="PROSITE" id="PS50929">
    <property type="entry name" value="ABC_TM1F"/>
    <property type="match status" value="1"/>
</dbReference>
<dbReference type="PANTHER" id="PTHR24221:SF654">
    <property type="entry name" value="ATP-BINDING CASSETTE SUB-FAMILY B MEMBER 6"/>
    <property type="match status" value="1"/>
</dbReference>
<dbReference type="Pfam" id="PF00664">
    <property type="entry name" value="ABC_membrane"/>
    <property type="match status" value="1"/>
</dbReference>
<evidence type="ECO:0000256" key="8">
    <source>
        <dbReference type="SAM" id="Phobius"/>
    </source>
</evidence>
<sequence length="581" mass="59192">MSTLVDTLAVMAPSRRRLLVAVLLGALALGSGVALIGVSGWLISRAAEHPPLVALSVAIVGVRALGISRGVFRYLERLVSHDVALAAAANLREQLYRRLSVADRATIAGLRRGDLVTRLGADVELVGDVLVRGVQPFAVAGVVVLAAVLVVLALVPVAGLLLAGCLLLALVVAPALAGLASARAHQVADEWAGELTGQAHDLLDHGDELAVSGLLSGRLAAAAQAEQQRAQALDRASRPAAWSAALSSLSCGAAVITGLVVGAEAVRDGDLGRVWLAVVTLVPLALADVVSPLPAAATVLVRGSLASGRLAPLLQADPAPDDTAGVDTEFGDDGPGPEPAELVASGLAVGWPGGPTVWDDIDLAALPGQLVVVAGPSGGGKTTLLLTLAGLLGPVRGTVTYGGADLAAIDPHRLRRRVTFHADDAHVFATTVRDNLLVARGDASDDDLATALEQVGLDAWLAGLPEGLATVVDAGSLSGGEQRRLLVARALLVGSEVLLLDEPTEHLDPEAAQRLTNALREHAGAHSAAVVVATHDPRLLAHADVLLDLTSAETHGDAGLRGDELADDRRAGDLAGDQQPT</sequence>
<keyword evidence="2 8" id="KW-0812">Transmembrane</keyword>
<keyword evidence="3" id="KW-0547">Nucleotide-binding</keyword>
<dbReference type="PROSITE" id="PS00211">
    <property type="entry name" value="ABC_TRANSPORTER_1"/>
    <property type="match status" value="1"/>
</dbReference>
<feature type="transmembrane region" description="Helical" evidence="8">
    <location>
        <begin position="240"/>
        <end position="262"/>
    </location>
</feature>
<proteinExistence type="predicted"/>
<dbReference type="InterPro" id="IPR036640">
    <property type="entry name" value="ABC1_TM_sf"/>
</dbReference>
<evidence type="ECO:0000256" key="5">
    <source>
        <dbReference type="ARBA" id="ARBA00022989"/>
    </source>
</evidence>
<dbReference type="InterPro" id="IPR011527">
    <property type="entry name" value="ABC1_TM_dom"/>
</dbReference>
<evidence type="ECO:0000256" key="1">
    <source>
        <dbReference type="ARBA" id="ARBA00004651"/>
    </source>
</evidence>
<dbReference type="InterPro" id="IPR014223">
    <property type="entry name" value="ABC_CydC/D"/>
</dbReference>
<comment type="subcellular location">
    <subcellularLocation>
        <location evidence="1">Cell membrane</location>
        <topology evidence="1">Multi-pass membrane protein</topology>
    </subcellularLocation>
</comment>
<evidence type="ECO:0000256" key="3">
    <source>
        <dbReference type="ARBA" id="ARBA00022741"/>
    </source>
</evidence>
<evidence type="ECO:0000259" key="10">
    <source>
        <dbReference type="PROSITE" id="PS50929"/>
    </source>
</evidence>
<keyword evidence="4" id="KW-0067">ATP-binding</keyword>
<gene>
    <name evidence="11" type="primary">cydC</name>
    <name evidence="11" type="ORF">ACFQDO_07585</name>
</gene>
<keyword evidence="5 8" id="KW-1133">Transmembrane helix</keyword>
<name>A0ABW1JDA5_9ACTN</name>
<dbReference type="PROSITE" id="PS50893">
    <property type="entry name" value="ABC_TRANSPORTER_2"/>
    <property type="match status" value="1"/>
</dbReference>
<dbReference type="SUPFAM" id="SSF90123">
    <property type="entry name" value="ABC transporter transmembrane region"/>
    <property type="match status" value="1"/>
</dbReference>
<evidence type="ECO:0000256" key="7">
    <source>
        <dbReference type="SAM" id="MobiDB-lite"/>
    </source>
</evidence>
<dbReference type="EMBL" id="JBHSRD010000003">
    <property type="protein sequence ID" value="MFC6006990.1"/>
    <property type="molecule type" value="Genomic_DNA"/>
</dbReference>
<dbReference type="Pfam" id="PF00005">
    <property type="entry name" value="ABC_tran"/>
    <property type="match status" value="1"/>
</dbReference>
<evidence type="ECO:0000313" key="11">
    <source>
        <dbReference type="EMBL" id="MFC6006990.1"/>
    </source>
</evidence>
<dbReference type="PANTHER" id="PTHR24221">
    <property type="entry name" value="ATP-BINDING CASSETTE SUB-FAMILY B"/>
    <property type="match status" value="1"/>
</dbReference>
<evidence type="ECO:0000256" key="2">
    <source>
        <dbReference type="ARBA" id="ARBA00022692"/>
    </source>
</evidence>
<feature type="transmembrane region" description="Helical" evidence="8">
    <location>
        <begin position="274"/>
        <end position="301"/>
    </location>
</feature>
<dbReference type="NCBIfam" id="TIGR02868">
    <property type="entry name" value="CydC"/>
    <property type="match status" value="1"/>
</dbReference>
<dbReference type="SMART" id="SM00382">
    <property type="entry name" value="AAA"/>
    <property type="match status" value="1"/>
</dbReference>
<dbReference type="RefSeq" id="WP_345718452.1">
    <property type="nucleotide sequence ID" value="NZ_BAABFP010000008.1"/>
</dbReference>